<keyword evidence="1" id="KW-1133">Transmembrane helix</keyword>
<comment type="caution">
    <text evidence="2">The sequence shown here is derived from an EMBL/GenBank/DDBJ whole genome shotgun (WGS) entry which is preliminary data.</text>
</comment>
<keyword evidence="3" id="KW-1185">Reference proteome</keyword>
<name>A0ABR1LMC6_9PEZI</name>
<dbReference type="GeneID" id="92033530"/>
<reference evidence="2 3" key="1">
    <citation type="submission" date="2024-04" db="EMBL/GenBank/DDBJ databases">
        <title>Phyllosticta paracitricarpa is synonymous to the EU quarantine fungus P. citricarpa based on phylogenomic analyses.</title>
        <authorList>
            <consortium name="Lawrence Berkeley National Laboratory"/>
            <person name="Van ingen-buijs V.A."/>
            <person name="Van westerhoven A.C."/>
            <person name="Haridas S."/>
            <person name="Skiadas P."/>
            <person name="Martin F."/>
            <person name="Groenewald J.Z."/>
            <person name="Crous P.W."/>
            <person name="Seidl M.F."/>
        </authorList>
    </citation>
    <scope>NUCLEOTIDE SEQUENCE [LARGE SCALE GENOMIC DNA]</scope>
    <source>
        <strain evidence="2 3">CPC 17464</strain>
    </source>
</reference>
<keyword evidence="1" id="KW-0812">Transmembrane</keyword>
<keyword evidence="1" id="KW-0472">Membrane</keyword>
<protein>
    <submittedName>
        <fullName evidence="2">Uncharacterized protein</fullName>
    </submittedName>
</protein>
<organism evidence="2 3">
    <name type="scientific">Phyllosticta citribraziliensis</name>
    <dbReference type="NCBI Taxonomy" id="989973"/>
    <lineage>
        <taxon>Eukaryota</taxon>
        <taxon>Fungi</taxon>
        <taxon>Dikarya</taxon>
        <taxon>Ascomycota</taxon>
        <taxon>Pezizomycotina</taxon>
        <taxon>Dothideomycetes</taxon>
        <taxon>Dothideomycetes incertae sedis</taxon>
        <taxon>Botryosphaeriales</taxon>
        <taxon>Phyllostictaceae</taxon>
        <taxon>Phyllosticta</taxon>
    </lineage>
</organism>
<feature type="transmembrane region" description="Helical" evidence="1">
    <location>
        <begin position="91"/>
        <end position="113"/>
    </location>
</feature>
<evidence type="ECO:0000313" key="3">
    <source>
        <dbReference type="Proteomes" id="UP001360953"/>
    </source>
</evidence>
<gene>
    <name evidence="2" type="ORF">J3D65DRAFT_628305</name>
</gene>
<dbReference type="EMBL" id="JBBPEH010000007">
    <property type="protein sequence ID" value="KAK7536353.1"/>
    <property type="molecule type" value="Genomic_DNA"/>
</dbReference>
<dbReference type="RefSeq" id="XP_066654769.1">
    <property type="nucleotide sequence ID" value="XM_066800624.1"/>
</dbReference>
<proteinExistence type="predicted"/>
<accession>A0ABR1LMC6</accession>
<evidence type="ECO:0000256" key="1">
    <source>
        <dbReference type="SAM" id="Phobius"/>
    </source>
</evidence>
<sequence>MITAVSDAALLTIQLQLNGTTGQPFDSGKATVLAHDLQLAVPSFNIAIRFSRPVALVQLFRPRLQLFLRRRLANVLRDDRTLSSQVRCRRLGLSTTLAMLVMMRVLLLLRLALGVFGNLLGDVCIAGTRGSLLTLTAVLVGNDGHVCGSKRLVRGR</sequence>
<dbReference type="Proteomes" id="UP001360953">
    <property type="component" value="Unassembled WGS sequence"/>
</dbReference>
<evidence type="ECO:0000313" key="2">
    <source>
        <dbReference type="EMBL" id="KAK7536353.1"/>
    </source>
</evidence>